<evidence type="ECO:0000313" key="1">
    <source>
        <dbReference type="EMBL" id="NHN89602.1"/>
    </source>
</evidence>
<organism evidence="1 2">
    <name type="scientific">Acetobacter conturbans</name>
    <dbReference type="NCBI Taxonomy" id="1737472"/>
    <lineage>
        <taxon>Bacteria</taxon>
        <taxon>Pseudomonadati</taxon>
        <taxon>Pseudomonadota</taxon>
        <taxon>Alphaproteobacteria</taxon>
        <taxon>Acetobacterales</taxon>
        <taxon>Acetobacteraceae</taxon>
        <taxon>Acetobacter</taxon>
    </lineage>
</organism>
<sequence length="63" mass="7062">MTAPQPFPTHEDVQGLARQLNLDVAPEHLPGIIENMRILKQYSDLVYAFPLSDHCVPAFGYVP</sequence>
<dbReference type="Proteomes" id="UP000631653">
    <property type="component" value="Unassembled WGS sequence"/>
</dbReference>
<proteinExistence type="predicted"/>
<dbReference type="InterPro" id="IPR025148">
    <property type="entry name" value="AtzG-like"/>
</dbReference>
<evidence type="ECO:0000313" key="2">
    <source>
        <dbReference type="Proteomes" id="UP000631653"/>
    </source>
</evidence>
<dbReference type="EMBL" id="WOSY01000014">
    <property type="protein sequence ID" value="NHN89602.1"/>
    <property type="molecule type" value="Genomic_DNA"/>
</dbReference>
<name>A0ABX0K6N4_9PROT</name>
<protein>
    <submittedName>
        <fullName evidence="1">DUF4089 domain-containing protein</fullName>
    </submittedName>
</protein>
<accession>A0ABX0K6N4</accession>
<dbReference type="RefSeq" id="WP_173570932.1">
    <property type="nucleotide sequence ID" value="NZ_WOSY01000014.1"/>
</dbReference>
<comment type="caution">
    <text evidence="1">The sequence shown here is derived from an EMBL/GenBank/DDBJ whole genome shotgun (WGS) entry which is preliminary data.</text>
</comment>
<dbReference type="Pfam" id="PF13318">
    <property type="entry name" value="AtzG-like"/>
    <property type="match status" value="1"/>
</dbReference>
<keyword evidence="2" id="KW-1185">Reference proteome</keyword>
<reference evidence="1 2" key="1">
    <citation type="journal article" date="2020" name="Int. J. Syst. Evol. Microbiol.">
        <title>Novel acetic acid bacteria from cider fermentations: Acetobacter conturbans sp. nov. and Acetobacter fallax sp. nov.</title>
        <authorList>
            <person name="Sombolestani A.S."/>
            <person name="Cleenwerck I."/>
            <person name="Cnockaert M."/>
            <person name="Borremans W."/>
            <person name="Wieme A.D."/>
            <person name="De Vuyst L."/>
            <person name="Vandamme P."/>
        </authorList>
    </citation>
    <scope>NUCLEOTIDE SEQUENCE [LARGE SCALE GENOMIC DNA]</scope>
    <source>
        <strain evidence="1 2">LMG 1627</strain>
    </source>
</reference>
<gene>
    <name evidence="1" type="ORF">GOB81_13370</name>
</gene>